<dbReference type="RefSeq" id="WP_342028261.1">
    <property type="nucleotide sequence ID" value="NZ_FNIT01000007.1"/>
</dbReference>
<protein>
    <submittedName>
        <fullName evidence="3">Ala-tRNA(Pro) hydrolase</fullName>
    </submittedName>
</protein>
<evidence type="ECO:0000259" key="2">
    <source>
        <dbReference type="Pfam" id="PF04073"/>
    </source>
</evidence>
<dbReference type="SUPFAM" id="SSF55826">
    <property type="entry name" value="YbaK/ProRS associated domain"/>
    <property type="match status" value="1"/>
</dbReference>
<dbReference type="InterPro" id="IPR007214">
    <property type="entry name" value="YbaK/aa-tRNA-synth-assoc-dom"/>
</dbReference>
<dbReference type="EMBL" id="FNIT01000007">
    <property type="protein sequence ID" value="SDO49190.1"/>
    <property type="molecule type" value="Genomic_DNA"/>
</dbReference>
<evidence type="ECO:0000256" key="1">
    <source>
        <dbReference type="ARBA" id="ARBA00010201"/>
    </source>
</evidence>
<dbReference type="InterPro" id="IPR036754">
    <property type="entry name" value="YbaK/aa-tRNA-synt-asso_dom_sf"/>
</dbReference>
<dbReference type="Proteomes" id="UP000198793">
    <property type="component" value="Unassembled WGS sequence"/>
</dbReference>
<keyword evidence="4" id="KW-1185">Reference proteome</keyword>
<dbReference type="InterPro" id="IPR040285">
    <property type="entry name" value="ProX/PRXD1"/>
</dbReference>
<dbReference type="CDD" id="cd04335">
    <property type="entry name" value="PrdX_deacylase"/>
    <property type="match status" value="1"/>
</dbReference>
<accession>A0A1H0K017</accession>
<evidence type="ECO:0000313" key="3">
    <source>
        <dbReference type="EMBL" id="SDO49190.1"/>
    </source>
</evidence>
<gene>
    <name evidence="3" type="ORF">SAMN05192530_10726</name>
</gene>
<dbReference type="FunFam" id="3.90.960.10:FF:000005">
    <property type="entry name" value="Putative prolyl-tRNA synthetase"/>
    <property type="match status" value="1"/>
</dbReference>
<organism evidence="3 4">
    <name type="scientific">Aureimonas jatrophae</name>
    <dbReference type="NCBI Taxonomy" id="1166073"/>
    <lineage>
        <taxon>Bacteria</taxon>
        <taxon>Pseudomonadati</taxon>
        <taxon>Pseudomonadota</taxon>
        <taxon>Alphaproteobacteria</taxon>
        <taxon>Hyphomicrobiales</taxon>
        <taxon>Aurantimonadaceae</taxon>
        <taxon>Aureimonas</taxon>
    </lineage>
</organism>
<dbReference type="Pfam" id="PF04073">
    <property type="entry name" value="tRNA_edit"/>
    <property type="match status" value="1"/>
</dbReference>
<dbReference type="PANTHER" id="PTHR31423:SF3">
    <property type="entry name" value="PROLYL-TRNA SYNTHETASE ASSOCIATED DOMAIN-CONTAINING PROTEIN 1-RELATED"/>
    <property type="match status" value="1"/>
</dbReference>
<dbReference type="Gene3D" id="3.90.960.10">
    <property type="entry name" value="YbaK/aminoacyl-tRNA synthetase-associated domain"/>
    <property type="match status" value="1"/>
</dbReference>
<evidence type="ECO:0000313" key="4">
    <source>
        <dbReference type="Proteomes" id="UP000198793"/>
    </source>
</evidence>
<feature type="domain" description="YbaK/aminoacyl-tRNA synthetase-associated" evidence="2">
    <location>
        <begin position="37"/>
        <end position="163"/>
    </location>
</feature>
<sequence length="186" mass="19908">MSADADFPPSDPVLERLAPELARALAQAKVPTRTVEHEAVFTVDESQALRGTIPGVHTKNLFVKDKKGRHFLVTAAEDTPVDLKTLHGRIGASGRLSFSDAERMGRMLGVEPGSVTVLGLVNDRAGEVTLVLDERLLRHDILNAHPLTNRATTSLPLADLLRFLGATGHEPIVTPLSEASNDGAPS</sequence>
<dbReference type="GO" id="GO:0002161">
    <property type="term" value="F:aminoacyl-tRNA deacylase activity"/>
    <property type="evidence" value="ECO:0007669"/>
    <property type="project" value="InterPro"/>
</dbReference>
<dbReference type="PANTHER" id="PTHR31423">
    <property type="entry name" value="YBAK DOMAIN-CONTAINING PROTEIN"/>
    <property type="match status" value="1"/>
</dbReference>
<name>A0A1H0K017_9HYPH</name>
<dbReference type="STRING" id="1166073.SAMN05192530_10726"/>
<reference evidence="3 4" key="1">
    <citation type="submission" date="2016-10" db="EMBL/GenBank/DDBJ databases">
        <authorList>
            <person name="de Groot N.N."/>
        </authorList>
    </citation>
    <scope>NUCLEOTIDE SEQUENCE [LARGE SCALE GENOMIC DNA]</scope>
    <source>
        <strain evidence="4">L7-484,KACC 16230,DSM 25025</strain>
    </source>
</reference>
<keyword evidence="3" id="KW-0378">Hydrolase</keyword>
<dbReference type="AlphaFoldDB" id="A0A1H0K017"/>
<proteinExistence type="inferred from homology"/>
<comment type="similarity">
    <text evidence="1">Belongs to the PRORSD1 family.</text>
</comment>